<dbReference type="SUPFAM" id="SSF56112">
    <property type="entry name" value="Protein kinase-like (PK-like)"/>
    <property type="match status" value="1"/>
</dbReference>
<protein>
    <submittedName>
        <fullName evidence="3">Kinase-like protein</fullName>
    </submittedName>
</protein>
<dbReference type="PROSITE" id="PS50011">
    <property type="entry name" value="PROTEIN_KINASE_DOM"/>
    <property type="match status" value="1"/>
</dbReference>
<evidence type="ECO:0000313" key="3">
    <source>
        <dbReference type="EMBL" id="KAF2743225.1"/>
    </source>
</evidence>
<dbReference type="Pfam" id="PF00069">
    <property type="entry name" value="Pkinase"/>
    <property type="match status" value="1"/>
</dbReference>
<evidence type="ECO:0000259" key="2">
    <source>
        <dbReference type="PROSITE" id="PS50011"/>
    </source>
</evidence>
<sequence length="308" mass="35449">MVAPQTNIGPRIQPNSLPTPPMNSYSTPKMSPTPIRWVYPFEIGPAKYTPAMNIEFEGQEYRIRYSGDWQNIPDLSRIPQVDSHVTVTHIPHSQEIDEIWAKSTAVEWGGGADSYIRILKNKGDQFPILKLGLDDRQRRLIQDEFSILRYLASQGCPVVRVRPEPLVDDKGIFGYMMEELCSIDVGSGHMYIRRITRALKDIHRQGVIHNDLHPGNVMVNKEGCVTLIDFGRAGYLGDKIPTDKRAQFLPHRRKLYPGFNSHRYSVELDMIWLKYSVDMYALKRKRLSISDYVRLKCRQSMRMLALSS</sequence>
<proteinExistence type="predicted"/>
<dbReference type="GO" id="GO:0005524">
    <property type="term" value="F:ATP binding"/>
    <property type="evidence" value="ECO:0007669"/>
    <property type="project" value="InterPro"/>
</dbReference>
<gene>
    <name evidence="3" type="ORF">M011DRAFT_227360</name>
</gene>
<accession>A0A6A6UYH9</accession>
<reference evidence="3" key="1">
    <citation type="journal article" date="2020" name="Stud. Mycol.">
        <title>101 Dothideomycetes genomes: a test case for predicting lifestyles and emergence of pathogens.</title>
        <authorList>
            <person name="Haridas S."/>
            <person name="Albert R."/>
            <person name="Binder M."/>
            <person name="Bloem J."/>
            <person name="Labutti K."/>
            <person name="Salamov A."/>
            <person name="Andreopoulos B."/>
            <person name="Baker S."/>
            <person name="Barry K."/>
            <person name="Bills G."/>
            <person name="Bluhm B."/>
            <person name="Cannon C."/>
            <person name="Castanera R."/>
            <person name="Culley D."/>
            <person name="Daum C."/>
            <person name="Ezra D."/>
            <person name="Gonzalez J."/>
            <person name="Henrissat B."/>
            <person name="Kuo A."/>
            <person name="Liang C."/>
            <person name="Lipzen A."/>
            <person name="Lutzoni F."/>
            <person name="Magnuson J."/>
            <person name="Mondo S."/>
            <person name="Nolan M."/>
            <person name="Ohm R."/>
            <person name="Pangilinan J."/>
            <person name="Park H.-J."/>
            <person name="Ramirez L."/>
            <person name="Alfaro M."/>
            <person name="Sun H."/>
            <person name="Tritt A."/>
            <person name="Yoshinaga Y."/>
            <person name="Zwiers L.-H."/>
            <person name="Turgeon B."/>
            <person name="Goodwin S."/>
            <person name="Spatafora J."/>
            <person name="Crous P."/>
            <person name="Grigoriev I."/>
        </authorList>
    </citation>
    <scope>NUCLEOTIDE SEQUENCE</scope>
    <source>
        <strain evidence="3">CBS 119925</strain>
    </source>
</reference>
<dbReference type="InterPro" id="IPR011009">
    <property type="entry name" value="Kinase-like_dom_sf"/>
</dbReference>
<keyword evidence="3" id="KW-0418">Kinase</keyword>
<evidence type="ECO:0000313" key="4">
    <source>
        <dbReference type="Proteomes" id="UP000799440"/>
    </source>
</evidence>
<keyword evidence="3" id="KW-0808">Transferase</keyword>
<feature type="domain" description="Protein kinase" evidence="2">
    <location>
        <begin position="102"/>
        <end position="308"/>
    </location>
</feature>
<feature type="region of interest" description="Disordered" evidence="1">
    <location>
        <begin position="1"/>
        <end position="28"/>
    </location>
</feature>
<organism evidence="3 4">
    <name type="scientific">Sporormia fimetaria CBS 119925</name>
    <dbReference type="NCBI Taxonomy" id="1340428"/>
    <lineage>
        <taxon>Eukaryota</taxon>
        <taxon>Fungi</taxon>
        <taxon>Dikarya</taxon>
        <taxon>Ascomycota</taxon>
        <taxon>Pezizomycotina</taxon>
        <taxon>Dothideomycetes</taxon>
        <taxon>Pleosporomycetidae</taxon>
        <taxon>Pleosporales</taxon>
        <taxon>Sporormiaceae</taxon>
        <taxon>Sporormia</taxon>
    </lineage>
</organism>
<evidence type="ECO:0000256" key="1">
    <source>
        <dbReference type="SAM" id="MobiDB-lite"/>
    </source>
</evidence>
<keyword evidence="4" id="KW-1185">Reference proteome</keyword>
<dbReference type="InterPro" id="IPR000719">
    <property type="entry name" value="Prot_kinase_dom"/>
</dbReference>
<dbReference type="OrthoDB" id="4062651at2759"/>
<dbReference type="Proteomes" id="UP000799440">
    <property type="component" value="Unassembled WGS sequence"/>
</dbReference>
<dbReference type="Gene3D" id="1.10.510.10">
    <property type="entry name" value="Transferase(Phosphotransferase) domain 1"/>
    <property type="match status" value="1"/>
</dbReference>
<dbReference type="EMBL" id="MU006599">
    <property type="protein sequence ID" value="KAF2743225.1"/>
    <property type="molecule type" value="Genomic_DNA"/>
</dbReference>
<dbReference type="GO" id="GO:0004672">
    <property type="term" value="F:protein kinase activity"/>
    <property type="evidence" value="ECO:0007669"/>
    <property type="project" value="InterPro"/>
</dbReference>
<name>A0A6A6UYH9_9PLEO</name>
<dbReference type="AlphaFoldDB" id="A0A6A6UYH9"/>